<proteinExistence type="predicted"/>
<comment type="caution">
    <text evidence="2">The sequence shown here is derived from an EMBL/GenBank/DDBJ whole genome shotgun (WGS) entry which is preliminary data.</text>
</comment>
<evidence type="ECO:0000256" key="1">
    <source>
        <dbReference type="SAM" id="MobiDB-lite"/>
    </source>
</evidence>
<feature type="region of interest" description="Disordered" evidence="1">
    <location>
        <begin position="1"/>
        <end position="26"/>
    </location>
</feature>
<accession>A0ABR2AZE8</accession>
<feature type="compositionally biased region" description="Gly residues" evidence="1">
    <location>
        <begin position="78"/>
        <end position="87"/>
    </location>
</feature>
<gene>
    <name evidence="2" type="ORF">V6N12_041624</name>
</gene>
<protein>
    <submittedName>
        <fullName evidence="2">Uncharacterized protein</fullName>
    </submittedName>
</protein>
<reference evidence="2 3" key="1">
    <citation type="journal article" date="2024" name="G3 (Bethesda)">
        <title>Genome assembly of Hibiscus sabdariffa L. provides insights into metabolisms of medicinal natural products.</title>
        <authorList>
            <person name="Kim T."/>
        </authorList>
    </citation>
    <scope>NUCLEOTIDE SEQUENCE [LARGE SCALE GENOMIC DNA]</scope>
    <source>
        <strain evidence="2">TK-2024</strain>
        <tissue evidence="2">Old leaves</tissue>
    </source>
</reference>
<feature type="compositionally biased region" description="Basic and acidic residues" evidence="1">
    <location>
        <begin position="60"/>
        <end position="70"/>
    </location>
</feature>
<dbReference type="Proteomes" id="UP001472677">
    <property type="component" value="Unassembled WGS sequence"/>
</dbReference>
<dbReference type="EMBL" id="JBBPBM010000231">
    <property type="protein sequence ID" value="KAK8499720.1"/>
    <property type="molecule type" value="Genomic_DNA"/>
</dbReference>
<evidence type="ECO:0000313" key="3">
    <source>
        <dbReference type="Proteomes" id="UP001472677"/>
    </source>
</evidence>
<sequence>MQPQHNSIKTPIFLRGKPLKIKGKNHGTLSDQKLHYNQSFNYKITISNLQQAFNSNKANNKTEEGEHQYNDENEAGYQQGGSDGALAGGDTAAAEIDGDGYREQA</sequence>
<organism evidence="2 3">
    <name type="scientific">Hibiscus sabdariffa</name>
    <name type="common">roselle</name>
    <dbReference type="NCBI Taxonomy" id="183260"/>
    <lineage>
        <taxon>Eukaryota</taxon>
        <taxon>Viridiplantae</taxon>
        <taxon>Streptophyta</taxon>
        <taxon>Embryophyta</taxon>
        <taxon>Tracheophyta</taxon>
        <taxon>Spermatophyta</taxon>
        <taxon>Magnoliopsida</taxon>
        <taxon>eudicotyledons</taxon>
        <taxon>Gunneridae</taxon>
        <taxon>Pentapetalae</taxon>
        <taxon>rosids</taxon>
        <taxon>malvids</taxon>
        <taxon>Malvales</taxon>
        <taxon>Malvaceae</taxon>
        <taxon>Malvoideae</taxon>
        <taxon>Hibiscus</taxon>
    </lineage>
</organism>
<name>A0ABR2AZE8_9ROSI</name>
<keyword evidence="3" id="KW-1185">Reference proteome</keyword>
<feature type="region of interest" description="Disordered" evidence="1">
    <location>
        <begin position="55"/>
        <end position="105"/>
    </location>
</feature>
<evidence type="ECO:0000313" key="2">
    <source>
        <dbReference type="EMBL" id="KAK8499720.1"/>
    </source>
</evidence>